<reference evidence="2 3" key="1">
    <citation type="journal article" date="2019" name="Philos. Trans. R. Soc. Lond., B, Biol. Sci.">
        <title>Ant behaviour and brain gene expression of defending hosts depend on the ecological success of the intruding social parasite.</title>
        <authorList>
            <person name="Kaur R."/>
            <person name="Stoldt M."/>
            <person name="Jongepier E."/>
            <person name="Feldmeyer B."/>
            <person name="Menzel F."/>
            <person name="Bornberg-Bauer E."/>
            <person name="Foitzik S."/>
        </authorList>
    </citation>
    <scope>NUCLEOTIDE SEQUENCE [LARGE SCALE GENOMIC DNA]</scope>
    <source>
        <tissue evidence="2">Whole body</tissue>
    </source>
</reference>
<keyword evidence="3" id="KW-1185">Reference proteome</keyword>
<evidence type="ECO:0000256" key="1">
    <source>
        <dbReference type="SAM" id="Phobius"/>
    </source>
</evidence>
<accession>A0A4S2KVP3</accession>
<feature type="transmembrane region" description="Helical" evidence="1">
    <location>
        <begin position="200"/>
        <end position="221"/>
    </location>
</feature>
<feature type="transmembrane region" description="Helical" evidence="1">
    <location>
        <begin position="69"/>
        <end position="87"/>
    </location>
</feature>
<protein>
    <recommendedName>
        <fullName evidence="4">Gustatory receptor</fullName>
    </recommendedName>
</protein>
<dbReference type="Proteomes" id="UP000310200">
    <property type="component" value="Unassembled WGS sequence"/>
</dbReference>
<organism evidence="2 3">
    <name type="scientific">Temnothorax longispinosus</name>
    <dbReference type="NCBI Taxonomy" id="300112"/>
    <lineage>
        <taxon>Eukaryota</taxon>
        <taxon>Metazoa</taxon>
        <taxon>Ecdysozoa</taxon>
        <taxon>Arthropoda</taxon>
        <taxon>Hexapoda</taxon>
        <taxon>Insecta</taxon>
        <taxon>Pterygota</taxon>
        <taxon>Neoptera</taxon>
        <taxon>Endopterygota</taxon>
        <taxon>Hymenoptera</taxon>
        <taxon>Apocrita</taxon>
        <taxon>Aculeata</taxon>
        <taxon>Formicoidea</taxon>
        <taxon>Formicidae</taxon>
        <taxon>Myrmicinae</taxon>
        <taxon>Temnothorax</taxon>
    </lineage>
</organism>
<feature type="transmembrane region" description="Helical" evidence="1">
    <location>
        <begin position="99"/>
        <end position="120"/>
    </location>
</feature>
<proteinExistence type="predicted"/>
<gene>
    <name evidence="2" type="ORF">DBV15_00299</name>
</gene>
<name>A0A4S2KVP3_9HYME</name>
<keyword evidence="1" id="KW-0472">Membrane</keyword>
<evidence type="ECO:0000313" key="3">
    <source>
        <dbReference type="Proteomes" id="UP000310200"/>
    </source>
</evidence>
<keyword evidence="1" id="KW-1133">Transmembrane helix</keyword>
<evidence type="ECO:0008006" key="4">
    <source>
        <dbReference type="Google" id="ProtNLM"/>
    </source>
</evidence>
<sequence length="255" mass="29993">MVFGNLIDVFGNLEMMVMNLMEMGGGIRDHVCDERLNGTYNKVDHIEDLLIYLKRIFSIGGIWPFERSYVRFAIYVAYQIHYFVMAYTEFYNVFGNLELMVMSLVETIVYTSTFVIVLLIRCSSLLKIVIDEVKRDLAEQEFENPEEEIIYYDYNRISKIFTYGSSNNTESFMLPHRIHTFLDTSNTRTYVLVYLYEFPMLYVSICHMAAICLVVVLVFHICGDLSILSYRIRHFGENSQTMLVDRIRSIVRMHL</sequence>
<evidence type="ECO:0000313" key="2">
    <source>
        <dbReference type="EMBL" id="TGZ54020.1"/>
    </source>
</evidence>
<keyword evidence="1" id="KW-0812">Transmembrane</keyword>
<comment type="caution">
    <text evidence="2">The sequence shown here is derived from an EMBL/GenBank/DDBJ whole genome shotgun (WGS) entry which is preliminary data.</text>
</comment>
<dbReference type="STRING" id="300112.A0A4S2KVP3"/>
<dbReference type="EMBL" id="QBLH01000831">
    <property type="protein sequence ID" value="TGZ54020.1"/>
    <property type="molecule type" value="Genomic_DNA"/>
</dbReference>
<dbReference type="AlphaFoldDB" id="A0A4S2KVP3"/>